<keyword evidence="3 5" id="KW-0807">Transducer</keyword>
<dbReference type="InterPro" id="IPR024478">
    <property type="entry name" value="HlyB_4HB_MCP"/>
</dbReference>
<dbReference type="InterPro" id="IPR004089">
    <property type="entry name" value="MCPsignal_dom"/>
</dbReference>
<feature type="transmembrane region" description="Helical" evidence="6">
    <location>
        <begin position="27"/>
        <end position="51"/>
    </location>
</feature>
<gene>
    <name evidence="9" type="ORF">GCM10010123_07250</name>
</gene>
<dbReference type="Pfam" id="PF00015">
    <property type="entry name" value="MCPsignal"/>
    <property type="match status" value="1"/>
</dbReference>
<dbReference type="PRINTS" id="PR00260">
    <property type="entry name" value="CHEMTRNSDUCR"/>
</dbReference>
<dbReference type="InterPro" id="IPR003660">
    <property type="entry name" value="HAMP_dom"/>
</dbReference>
<comment type="similarity">
    <text evidence="4">Belongs to the methyl-accepting chemotaxis (MCP) protein family.</text>
</comment>
<feature type="domain" description="HAMP" evidence="8">
    <location>
        <begin position="229"/>
        <end position="281"/>
    </location>
</feature>
<dbReference type="SMART" id="SM00304">
    <property type="entry name" value="HAMP"/>
    <property type="match status" value="1"/>
</dbReference>
<dbReference type="PANTHER" id="PTHR32089:SF112">
    <property type="entry name" value="LYSOZYME-LIKE PROTEIN-RELATED"/>
    <property type="match status" value="1"/>
</dbReference>
<dbReference type="PANTHER" id="PTHR32089">
    <property type="entry name" value="METHYL-ACCEPTING CHEMOTAXIS PROTEIN MCPB"/>
    <property type="match status" value="1"/>
</dbReference>
<evidence type="ECO:0000256" key="1">
    <source>
        <dbReference type="ARBA" id="ARBA00022692"/>
    </source>
</evidence>
<evidence type="ECO:0000256" key="3">
    <source>
        <dbReference type="ARBA" id="ARBA00023224"/>
    </source>
</evidence>
<organism evidence="9 10">
    <name type="scientific">Pilimelia anulata</name>
    <dbReference type="NCBI Taxonomy" id="53371"/>
    <lineage>
        <taxon>Bacteria</taxon>
        <taxon>Bacillati</taxon>
        <taxon>Actinomycetota</taxon>
        <taxon>Actinomycetes</taxon>
        <taxon>Micromonosporales</taxon>
        <taxon>Micromonosporaceae</taxon>
        <taxon>Pilimelia</taxon>
    </lineage>
</organism>
<protein>
    <submittedName>
        <fullName evidence="9">Methyl-accepting chemotaxis protein</fullName>
    </submittedName>
</protein>
<keyword evidence="6" id="KW-0472">Membrane</keyword>
<keyword evidence="2 6" id="KW-1133">Transmembrane helix</keyword>
<dbReference type="SUPFAM" id="SSF58104">
    <property type="entry name" value="Methyl-accepting chemotaxis protein (MCP) signaling domain"/>
    <property type="match status" value="1"/>
</dbReference>
<dbReference type="GO" id="GO:0004888">
    <property type="term" value="F:transmembrane signaling receptor activity"/>
    <property type="evidence" value="ECO:0007669"/>
    <property type="project" value="InterPro"/>
</dbReference>
<dbReference type="GO" id="GO:0007165">
    <property type="term" value="P:signal transduction"/>
    <property type="evidence" value="ECO:0007669"/>
    <property type="project" value="UniProtKB-KW"/>
</dbReference>
<dbReference type="PROSITE" id="PS50111">
    <property type="entry name" value="CHEMOTAXIS_TRANSDUC_2"/>
    <property type="match status" value="1"/>
</dbReference>
<evidence type="ECO:0000313" key="9">
    <source>
        <dbReference type="EMBL" id="GGJ79939.1"/>
    </source>
</evidence>
<sequence>MTSIDPAPAGPERGRGWLRRFVDDRGIVTKITAAVLLMAAVAVAVGALAIARMSELSEKADELYTKGVVPVQQIDRIKLDMDEARRSILNHAVSQSAQSMAKYEQAVADDDAAFVEDVKAYAAGAADPQRIESLVAAWGEYQRARDAQFLPASRNKDLAAVERIRDTALLPPANRANDVARELTELETAHAKASEAAAAEAYRSARTAILAMLVGGIAVALAFAVFVARAILAGLRRVSHAIAGLARCDLTRSVDLASRDEFGAMGRDLDVAIAAVRTTVTDLAGTATALSSAAAELSRVSGDLNSGATEASEKASLASSSAEQINSSVQSVASGAEQMTSSIREIAGTSSRAAKVAHDSLDVARTTNTQLDDLSQASTEVGDVVRLITSIAEQTNLLALNATIEAARAGDAGKGFAVVAGEVKELAQETARATGDITRRIEAIQHSSRGAGEAVHRIGEVIQQITEFSTTIASAVDEQSVTTNEMTRSVGEAARGSSDVLANFAAVAEVTTATSDAARASRAAADDLSTLATTLNTTVDRFNY</sequence>
<evidence type="ECO:0000256" key="6">
    <source>
        <dbReference type="SAM" id="Phobius"/>
    </source>
</evidence>
<dbReference type="EMBL" id="BMQB01000001">
    <property type="protein sequence ID" value="GGJ79939.1"/>
    <property type="molecule type" value="Genomic_DNA"/>
</dbReference>
<evidence type="ECO:0000256" key="4">
    <source>
        <dbReference type="ARBA" id="ARBA00029447"/>
    </source>
</evidence>
<feature type="transmembrane region" description="Helical" evidence="6">
    <location>
        <begin position="209"/>
        <end position="232"/>
    </location>
</feature>
<evidence type="ECO:0000313" key="10">
    <source>
        <dbReference type="Proteomes" id="UP000649739"/>
    </source>
</evidence>
<proteinExistence type="inferred from homology"/>
<keyword evidence="10" id="KW-1185">Reference proteome</keyword>
<dbReference type="AlphaFoldDB" id="A0A8J3F8N4"/>
<comment type="caution">
    <text evidence="9">The sequence shown here is derived from an EMBL/GenBank/DDBJ whole genome shotgun (WGS) entry which is preliminary data.</text>
</comment>
<evidence type="ECO:0000259" key="7">
    <source>
        <dbReference type="PROSITE" id="PS50111"/>
    </source>
</evidence>
<evidence type="ECO:0000256" key="5">
    <source>
        <dbReference type="PROSITE-ProRule" id="PRU00284"/>
    </source>
</evidence>
<dbReference type="RefSeq" id="WP_189168531.1">
    <property type="nucleotide sequence ID" value="NZ_BMQB01000001.1"/>
</dbReference>
<dbReference type="Gene3D" id="1.10.287.950">
    <property type="entry name" value="Methyl-accepting chemotaxis protein"/>
    <property type="match status" value="1"/>
</dbReference>
<feature type="domain" description="Methyl-accepting transducer" evidence="7">
    <location>
        <begin position="286"/>
        <end position="529"/>
    </location>
</feature>
<dbReference type="InterPro" id="IPR004090">
    <property type="entry name" value="Chemotax_Me-accpt_rcpt"/>
</dbReference>
<keyword evidence="1 6" id="KW-0812">Transmembrane</keyword>
<dbReference type="SMART" id="SM00283">
    <property type="entry name" value="MA"/>
    <property type="match status" value="1"/>
</dbReference>
<reference evidence="9" key="1">
    <citation type="journal article" date="2014" name="Int. J. Syst. Evol. Microbiol.">
        <title>Complete genome sequence of Corynebacterium casei LMG S-19264T (=DSM 44701T), isolated from a smear-ripened cheese.</title>
        <authorList>
            <consortium name="US DOE Joint Genome Institute (JGI-PGF)"/>
            <person name="Walter F."/>
            <person name="Albersmeier A."/>
            <person name="Kalinowski J."/>
            <person name="Ruckert C."/>
        </authorList>
    </citation>
    <scope>NUCLEOTIDE SEQUENCE</scope>
    <source>
        <strain evidence="9">JCM 3090</strain>
    </source>
</reference>
<dbReference type="Proteomes" id="UP000649739">
    <property type="component" value="Unassembled WGS sequence"/>
</dbReference>
<name>A0A8J3F8N4_9ACTN</name>
<accession>A0A8J3F8N4</accession>
<evidence type="ECO:0000259" key="8">
    <source>
        <dbReference type="PROSITE" id="PS50885"/>
    </source>
</evidence>
<dbReference type="PROSITE" id="PS50885">
    <property type="entry name" value="HAMP"/>
    <property type="match status" value="1"/>
</dbReference>
<dbReference type="GO" id="GO:0016020">
    <property type="term" value="C:membrane"/>
    <property type="evidence" value="ECO:0007669"/>
    <property type="project" value="InterPro"/>
</dbReference>
<evidence type="ECO:0000256" key="2">
    <source>
        <dbReference type="ARBA" id="ARBA00022989"/>
    </source>
</evidence>
<reference evidence="9" key="2">
    <citation type="submission" date="2020-09" db="EMBL/GenBank/DDBJ databases">
        <authorList>
            <person name="Sun Q."/>
            <person name="Ohkuma M."/>
        </authorList>
    </citation>
    <scope>NUCLEOTIDE SEQUENCE</scope>
    <source>
        <strain evidence="9">JCM 3090</strain>
    </source>
</reference>
<dbReference type="GO" id="GO:0006935">
    <property type="term" value="P:chemotaxis"/>
    <property type="evidence" value="ECO:0007669"/>
    <property type="project" value="InterPro"/>
</dbReference>
<dbReference type="Pfam" id="PF12729">
    <property type="entry name" value="4HB_MCP_1"/>
    <property type="match status" value="1"/>
</dbReference>